<dbReference type="EMBL" id="LGKO01000002">
    <property type="protein sequence ID" value="KPL83955.1"/>
    <property type="molecule type" value="Genomic_DNA"/>
</dbReference>
<gene>
    <name evidence="2" type="ORF">SE15_01750</name>
</gene>
<keyword evidence="3" id="KW-1185">Reference proteome</keyword>
<keyword evidence="1" id="KW-1133">Transmembrane helix</keyword>
<dbReference type="RefSeq" id="WP_054520379.1">
    <property type="nucleotide sequence ID" value="NZ_LGKO01000002.1"/>
</dbReference>
<sequence length="105" mass="11517">MEKRFGALRVIGIIFKVLGVIVFFGALIVAVAMFVGGAARMFGPGEWRFMMRGLGVLSGLWVLLWGAISAVFLYGAGEVLDLLIAVEENTRATRLLLERERGDRS</sequence>
<evidence type="ECO:0000313" key="2">
    <source>
        <dbReference type="EMBL" id="KPL83955.1"/>
    </source>
</evidence>
<evidence type="ECO:0000313" key="3">
    <source>
        <dbReference type="Proteomes" id="UP000050544"/>
    </source>
</evidence>
<dbReference type="AlphaFoldDB" id="A0A0P6XMB3"/>
<reference evidence="2 3" key="1">
    <citation type="submission" date="2015-07" db="EMBL/GenBank/DDBJ databases">
        <title>Whole genome sequence of Thermanaerothrix daxensis DSM 23592.</title>
        <authorList>
            <person name="Hemp J."/>
            <person name="Ward L.M."/>
            <person name="Pace L.A."/>
            <person name="Fischer W.W."/>
        </authorList>
    </citation>
    <scope>NUCLEOTIDE SEQUENCE [LARGE SCALE GENOMIC DNA]</scope>
    <source>
        <strain evidence="2 3">GNS-1</strain>
    </source>
</reference>
<accession>A0A0P6XMB3</accession>
<dbReference type="Proteomes" id="UP000050544">
    <property type="component" value="Unassembled WGS sequence"/>
</dbReference>
<keyword evidence="1" id="KW-0812">Transmembrane</keyword>
<feature type="transmembrane region" description="Helical" evidence="1">
    <location>
        <begin position="54"/>
        <end position="74"/>
    </location>
</feature>
<proteinExistence type="predicted"/>
<name>A0A0P6XMB3_9CHLR</name>
<comment type="caution">
    <text evidence="2">The sequence shown here is derived from an EMBL/GenBank/DDBJ whole genome shotgun (WGS) entry which is preliminary data.</text>
</comment>
<protein>
    <recommendedName>
        <fullName evidence="4">DUF4282 domain-containing protein</fullName>
    </recommendedName>
</protein>
<evidence type="ECO:0008006" key="4">
    <source>
        <dbReference type="Google" id="ProtNLM"/>
    </source>
</evidence>
<organism evidence="2 3">
    <name type="scientific">Thermanaerothrix daxensis</name>
    <dbReference type="NCBI Taxonomy" id="869279"/>
    <lineage>
        <taxon>Bacteria</taxon>
        <taxon>Bacillati</taxon>
        <taxon>Chloroflexota</taxon>
        <taxon>Anaerolineae</taxon>
        <taxon>Anaerolineales</taxon>
        <taxon>Anaerolineaceae</taxon>
        <taxon>Thermanaerothrix</taxon>
    </lineage>
</organism>
<evidence type="ECO:0000256" key="1">
    <source>
        <dbReference type="SAM" id="Phobius"/>
    </source>
</evidence>
<feature type="transmembrane region" description="Helical" evidence="1">
    <location>
        <begin position="7"/>
        <end position="34"/>
    </location>
</feature>
<keyword evidence="1" id="KW-0472">Membrane</keyword>